<dbReference type="AlphaFoldDB" id="A0A3N6PF24"/>
<reference evidence="1 2" key="1">
    <citation type="journal article" date="2018" name="ACS Chem. Biol.">
        <title>Ketoreductase domain dysfunction expands chemodiversity: malyngamide biosynthesis in the cyanobacterium Okeania hirsuta.</title>
        <authorList>
            <person name="Moss N.A."/>
            <person name="Leao T."/>
            <person name="Rankin M."/>
            <person name="McCullough T.M."/>
            <person name="Qu P."/>
            <person name="Korobeynikov A."/>
            <person name="Smith J.L."/>
            <person name="Gerwick L."/>
            <person name="Gerwick W.H."/>
        </authorList>
    </citation>
    <scope>NUCLEOTIDE SEQUENCE [LARGE SCALE GENOMIC DNA]</scope>
    <source>
        <strain evidence="1 2">PAB10Feb10-1</strain>
    </source>
</reference>
<accession>A0A3N6PF24</accession>
<evidence type="ECO:0000313" key="2">
    <source>
        <dbReference type="Proteomes" id="UP000269154"/>
    </source>
</evidence>
<dbReference type="EMBL" id="RCBY01000169">
    <property type="protein sequence ID" value="RQH31170.1"/>
    <property type="molecule type" value="Genomic_DNA"/>
</dbReference>
<evidence type="ECO:0000313" key="1">
    <source>
        <dbReference type="EMBL" id="RQH31170.1"/>
    </source>
</evidence>
<organism evidence="1 2">
    <name type="scientific">Okeania hirsuta</name>
    <dbReference type="NCBI Taxonomy" id="1458930"/>
    <lineage>
        <taxon>Bacteria</taxon>
        <taxon>Bacillati</taxon>
        <taxon>Cyanobacteriota</taxon>
        <taxon>Cyanophyceae</taxon>
        <taxon>Oscillatoriophycideae</taxon>
        <taxon>Oscillatoriales</taxon>
        <taxon>Microcoleaceae</taxon>
        <taxon>Okeania</taxon>
    </lineage>
</organism>
<protein>
    <submittedName>
        <fullName evidence="1">Uncharacterized protein</fullName>
    </submittedName>
</protein>
<gene>
    <name evidence="1" type="ORF">D5R40_23430</name>
</gene>
<comment type="caution">
    <text evidence="1">The sequence shown here is derived from an EMBL/GenBank/DDBJ whole genome shotgun (WGS) entry which is preliminary data.</text>
</comment>
<name>A0A3N6PF24_9CYAN</name>
<dbReference type="Proteomes" id="UP000269154">
    <property type="component" value="Unassembled WGS sequence"/>
</dbReference>
<proteinExistence type="predicted"/>
<sequence length="66" mass="7709">MDNYLWLKLRGLNLARKSYFFLSLKGETFNLKRDSLSIINYPLLNGNLPLQIIDTKIDLYSNSLDN</sequence>
<keyword evidence="2" id="KW-1185">Reference proteome</keyword>